<gene>
    <name evidence="1" type="ORF">UFOVP934_28</name>
</gene>
<name>A0A6J5PL20_9CAUD</name>
<protein>
    <recommendedName>
        <fullName evidence="2">DNA transfer protein p32</fullName>
    </recommendedName>
</protein>
<organism evidence="1">
    <name type="scientific">uncultured Caudovirales phage</name>
    <dbReference type="NCBI Taxonomy" id="2100421"/>
    <lineage>
        <taxon>Viruses</taxon>
        <taxon>Duplodnaviria</taxon>
        <taxon>Heunggongvirae</taxon>
        <taxon>Uroviricota</taxon>
        <taxon>Caudoviricetes</taxon>
        <taxon>Peduoviridae</taxon>
        <taxon>Maltschvirus</taxon>
        <taxon>Maltschvirus maltsch</taxon>
    </lineage>
</organism>
<evidence type="ECO:0000313" key="1">
    <source>
        <dbReference type="EMBL" id="CAB4172600.1"/>
    </source>
</evidence>
<proteinExistence type="predicted"/>
<dbReference type="EMBL" id="LR796886">
    <property type="protein sequence ID" value="CAB4172600.1"/>
    <property type="molecule type" value="Genomic_DNA"/>
</dbReference>
<sequence>MSFAIAAMATAAAAVVGAGASIYSANKAADAQREGIAASTAAQQKAFDQQKELQEPFRQGGMTAQNRLMTLLGLTPGGDSGLTVDPNDPNFGKYSKDFGMADYQADPGYAFRLSEGMKGLQNSAAARGLLSSGSTLKGITDYSQGMASQEYGNAYNRYQTNRANQLNPLQSLMGSGQTAANTLTGAAGSLGQGLAQGAAAMGNANASAYMNTGNALTNALNTGTGAYTNYNMMQAYNNRTAAMNAANAPKVP</sequence>
<reference evidence="1" key="1">
    <citation type="submission" date="2020-05" db="EMBL/GenBank/DDBJ databases">
        <authorList>
            <person name="Chiriac C."/>
            <person name="Salcher M."/>
            <person name="Ghai R."/>
            <person name="Kavagutti S V."/>
        </authorList>
    </citation>
    <scope>NUCLEOTIDE SEQUENCE</scope>
</reference>
<evidence type="ECO:0008006" key="2">
    <source>
        <dbReference type="Google" id="ProtNLM"/>
    </source>
</evidence>
<accession>A0A6J5PL20</accession>